<name>A0A1G2SZR4_9BACT</name>
<evidence type="ECO:0000313" key="3">
    <source>
        <dbReference type="EMBL" id="OHA90352.1"/>
    </source>
</evidence>
<protein>
    <recommendedName>
        <fullName evidence="2">Transcriptional repressor PaaX-like central Cas2-like domain-containing protein</fullName>
    </recommendedName>
</protein>
<evidence type="ECO:0000256" key="1">
    <source>
        <dbReference type="SAM" id="Phobius"/>
    </source>
</evidence>
<dbReference type="EMBL" id="MHVH01000005">
    <property type="protein sequence ID" value="OHA90352.1"/>
    <property type="molecule type" value="Genomic_DNA"/>
</dbReference>
<dbReference type="AlphaFoldDB" id="A0A1G2SZR4"/>
<evidence type="ECO:0000313" key="4">
    <source>
        <dbReference type="Proteomes" id="UP000178107"/>
    </source>
</evidence>
<gene>
    <name evidence="3" type="ORF">A2838_02000</name>
</gene>
<evidence type="ECO:0000259" key="2">
    <source>
        <dbReference type="Pfam" id="PF20803"/>
    </source>
</evidence>
<dbReference type="Pfam" id="PF20803">
    <property type="entry name" value="PaaX_M"/>
    <property type="match status" value="1"/>
</dbReference>
<dbReference type="Proteomes" id="UP000178107">
    <property type="component" value="Unassembled WGS sequence"/>
</dbReference>
<keyword evidence="1" id="KW-0812">Transmembrane</keyword>
<reference evidence="3 4" key="1">
    <citation type="journal article" date="2016" name="Nat. Commun.">
        <title>Thousands of microbial genomes shed light on interconnected biogeochemical processes in an aquifer system.</title>
        <authorList>
            <person name="Anantharaman K."/>
            <person name="Brown C.T."/>
            <person name="Hug L.A."/>
            <person name="Sharon I."/>
            <person name="Castelle C.J."/>
            <person name="Probst A.J."/>
            <person name="Thomas B.C."/>
            <person name="Singh A."/>
            <person name="Wilkins M.J."/>
            <person name="Karaoz U."/>
            <person name="Brodie E.L."/>
            <person name="Williams K.H."/>
            <person name="Hubbard S.S."/>
            <person name="Banfield J.F."/>
        </authorList>
    </citation>
    <scope>NUCLEOTIDE SEQUENCE [LARGE SCALE GENOMIC DNA]</scope>
</reference>
<keyword evidence="1" id="KW-0472">Membrane</keyword>
<proteinExistence type="predicted"/>
<sequence length="188" mass="22105">MGNLENRIKKKRRKENLQKIILASVAAAGVLSIGLLAPNVLKAMDKLGILPNPRRREYISSSGSKLVKRGLLKFEDGHYQLTSQGEKLLRRWELADFKLKRPKRWDKKWRLIVYDIAERGKGKIRRQIFELFKIAGFYRLQNSIWVYPYDCEDIIGLLKTDFGVGREILYIIADEIENDKYLRDYFEI</sequence>
<dbReference type="InterPro" id="IPR048846">
    <property type="entry name" value="PaaX-like_central"/>
</dbReference>
<keyword evidence="1" id="KW-1133">Transmembrane helix</keyword>
<accession>A0A1G2SZR4</accession>
<comment type="caution">
    <text evidence="3">The sequence shown here is derived from an EMBL/GenBank/DDBJ whole genome shotgun (WGS) entry which is preliminary data.</text>
</comment>
<feature type="domain" description="Transcriptional repressor PaaX-like central Cas2-like" evidence="2">
    <location>
        <begin position="103"/>
        <end position="177"/>
    </location>
</feature>
<feature type="transmembrane region" description="Helical" evidence="1">
    <location>
        <begin position="20"/>
        <end position="41"/>
    </location>
</feature>
<dbReference type="SUPFAM" id="SSF143430">
    <property type="entry name" value="TTP0101/SSO1404-like"/>
    <property type="match status" value="1"/>
</dbReference>
<organism evidence="3 4">
    <name type="scientific">Candidatus Zambryskibacteria bacterium RIFCSPHIGHO2_01_FULL_46_25</name>
    <dbReference type="NCBI Taxonomy" id="1802738"/>
    <lineage>
        <taxon>Bacteria</taxon>
        <taxon>Candidatus Zambryskiibacteriota</taxon>
    </lineage>
</organism>